<dbReference type="Proteomes" id="UP001345219">
    <property type="component" value="Chromosome 6"/>
</dbReference>
<keyword evidence="3" id="KW-1185">Reference proteome</keyword>
<reference evidence="2 3" key="1">
    <citation type="journal article" date="2023" name="Hortic Res">
        <title>Pangenome of water caltrop reveals structural variations and asymmetric subgenome divergence after allopolyploidization.</title>
        <authorList>
            <person name="Zhang X."/>
            <person name="Chen Y."/>
            <person name="Wang L."/>
            <person name="Yuan Y."/>
            <person name="Fang M."/>
            <person name="Shi L."/>
            <person name="Lu R."/>
            <person name="Comes H.P."/>
            <person name="Ma Y."/>
            <person name="Chen Y."/>
            <person name="Huang G."/>
            <person name="Zhou Y."/>
            <person name="Zheng Z."/>
            <person name="Qiu Y."/>
        </authorList>
    </citation>
    <scope>NUCLEOTIDE SEQUENCE [LARGE SCALE GENOMIC DNA]</scope>
    <source>
        <tissue evidence="2">Roots</tissue>
    </source>
</reference>
<dbReference type="NCBIfam" id="TIGR01571">
    <property type="entry name" value="A_thal_Cys_rich"/>
    <property type="match status" value="1"/>
</dbReference>
<sequence length="95" mass="10916">MDKACCSAGSTCFLMSLILSVFVSGYTCTYRTRLRAHYSLQGDQCEDFCIHLWCFCCAICQEHRELQARGLDPSKGWDANMRKMQRAPLPPVMRR</sequence>
<dbReference type="Pfam" id="PF04749">
    <property type="entry name" value="PLAC8"/>
    <property type="match status" value="1"/>
</dbReference>
<dbReference type="PANTHER" id="PTHR15907">
    <property type="entry name" value="DUF614 FAMILY PROTEIN-RELATED"/>
    <property type="match status" value="1"/>
</dbReference>
<evidence type="ECO:0000313" key="3">
    <source>
        <dbReference type="Proteomes" id="UP001345219"/>
    </source>
</evidence>
<protein>
    <submittedName>
        <fullName evidence="2">Uncharacterized protein</fullName>
    </submittedName>
</protein>
<comment type="caution">
    <text evidence="2">The sequence shown here is derived from an EMBL/GenBank/DDBJ whole genome shotgun (WGS) entry which is preliminary data.</text>
</comment>
<dbReference type="AlphaFoldDB" id="A0AAN7PZB4"/>
<organism evidence="2 3">
    <name type="scientific">Trapa incisa</name>
    <dbReference type="NCBI Taxonomy" id="236973"/>
    <lineage>
        <taxon>Eukaryota</taxon>
        <taxon>Viridiplantae</taxon>
        <taxon>Streptophyta</taxon>
        <taxon>Embryophyta</taxon>
        <taxon>Tracheophyta</taxon>
        <taxon>Spermatophyta</taxon>
        <taxon>Magnoliopsida</taxon>
        <taxon>eudicotyledons</taxon>
        <taxon>Gunneridae</taxon>
        <taxon>Pentapetalae</taxon>
        <taxon>rosids</taxon>
        <taxon>malvids</taxon>
        <taxon>Myrtales</taxon>
        <taxon>Lythraceae</taxon>
        <taxon>Trapa</taxon>
    </lineage>
</organism>
<gene>
    <name evidence="2" type="ORF">SAY87_006505</name>
</gene>
<name>A0AAN7PZB4_9MYRT</name>
<feature type="region of interest" description="Disordered" evidence="1">
    <location>
        <begin position="71"/>
        <end position="95"/>
    </location>
</feature>
<accession>A0AAN7PZB4</accession>
<evidence type="ECO:0000256" key="1">
    <source>
        <dbReference type="SAM" id="MobiDB-lite"/>
    </source>
</evidence>
<dbReference type="EMBL" id="JAXIOK010000013">
    <property type="protein sequence ID" value="KAK4756378.1"/>
    <property type="molecule type" value="Genomic_DNA"/>
</dbReference>
<evidence type="ECO:0000313" key="2">
    <source>
        <dbReference type="EMBL" id="KAK4756378.1"/>
    </source>
</evidence>
<proteinExistence type="predicted"/>
<dbReference type="InterPro" id="IPR006461">
    <property type="entry name" value="PLAC_motif_containing"/>
</dbReference>